<proteinExistence type="predicted"/>
<sequence length="162" mass="18404">MKRLRRMCLALALGLGLSLTTAGVSTAAPEAAVDCPDPGTRFKTPTTGDRVFLVGPSEFLYYIPNQTVYFDLWGTWDGIVTLDRSACNKPEYELTNGHFRQLRGSDAVYIWDATWDDLGRANRWRRIADWTTFTARYHFDPTAIYVVEKQSDIFPIADPTWT</sequence>
<dbReference type="AlphaFoldDB" id="A0AAU2A838"/>
<name>A0AAU2A838_9ACTN</name>
<evidence type="ECO:0008006" key="3">
    <source>
        <dbReference type="Google" id="ProtNLM"/>
    </source>
</evidence>
<dbReference type="EMBL" id="CP108222">
    <property type="protein sequence ID" value="WTT19555.1"/>
    <property type="molecule type" value="Genomic_DNA"/>
</dbReference>
<keyword evidence="1" id="KW-0732">Signal</keyword>
<evidence type="ECO:0000256" key="1">
    <source>
        <dbReference type="SAM" id="SignalP"/>
    </source>
</evidence>
<gene>
    <name evidence="2" type="ORF">OHA22_30520</name>
</gene>
<evidence type="ECO:0000313" key="2">
    <source>
        <dbReference type="EMBL" id="WTT19555.1"/>
    </source>
</evidence>
<protein>
    <recommendedName>
        <fullName evidence="3">Secreted protein</fullName>
    </recommendedName>
</protein>
<organism evidence="2">
    <name type="scientific">Streptomyces sp. NBC_00093</name>
    <dbReference type="NCBI Taxonomy" id="2975649"/>
    <lineage>
        <taxon>Bacteria</taxon>
        <taxon>Bacillati</taxon>
        <taxon>Actinomycetota</taxon>
        <taxon>Actinomycetes</taxon>
        <taxon>Kitasatosporales</taxon>
        <taxon>Streptomycetaceae</taxon>
        <taxon>Streptomyces</taxon>
    </lineage>
</organism>
<accession>A0AAU2A838</accession>
<feature type="signal peptide" evidence="1">
    <location>
        <begin position="1"/>
        <end position="27"/>
    </location>
</feature>
<feature type="chain" id="PRO_5043356422" description="Secreted protein" evidence="1">
    <location>
        <begin position="28"/>
        <end position="162"/>
    </location>
</feature>
<reference evidence="2" key="1">
    <citation type="submission" date="2022-10" db="EMBL/GenBank/DDBJ databases">
        <title>The complete genomes of actinobacterial strains from the NBC collection.</title>
        <authorList>
            <person name="Joergensen T.S."/>
            <person name="Alvarez Arevalo M."/>
            <person name="Sterndorff E.B."/>
            <person name="Faurdal D."/>
            <person name="Vuksanovic O."/>
            <person name="Mourched A.-S."/>
            <person name="Charusanti P."/>
            <person name="Shaw S."/>
            <person name="Blin K."/>
            <person name="Weber T."/>
        </authorList>
    </citation>
    <scope>NUCLEOTIDE SEQUENCE</scope>
    <source>
        <strain evidence="2">NBC_00093</strain>
    </source>
</reference>